<organism evidence="3 4">
    <name type="scientific">Tetracentron sinense</name>
    <name type="common">Spur-leaf</name>
    <dbReference type="NCBI Taxonomy" id="13715"/>
    <lineage>
        <taxon>Eukaryota</taxon>
        <taxon>Viridiplantae</taxon>
        <taxon>Streptophyta</taxon>
        <taxon>Embryophyta</taxon>
        <taxon>Tracheophyta</taxon>
        <taxon>Spermatophyta</taxon>
        <taxon>Magnoliopsida</taxon>
        <taxon>Trochodendrales</taxon>
        <taxon>Trochodendraceae</taxon>
        <taxon>Tetracentron</taxon>
    </lineage>
</organism>
<feature type="compositionally biased region" description="Basic and acidic residues" evidence="1">
    <location>
        <begin position="124"/>
        <end position="134"/>
    </location>
</feature>
<dbReference type="InterPro" id="IPR015940">
    <property type="entry name" value="UBA"/>
</dbReference>
<reference evidence="3 4" key="1">
    <citation type="submission" date="2020-04" db="EMBL/GenBank/DDBJ databases">
        <title>Plant Genome Project.</title>
        <authorList>
            <person name="Zhang R.-G."/>
        </authorList>
    </citation>
    <scope>NUCLEOTIDE SEQUENCE [LARGE SCALE GENOMIC DNA]</scope>
    <source>
        <strain evidence="3">YNK0</strain>
        <tissue evidence="3">Leaf</tissue>
    </source>
</reference>
<accession>A0A835DHI4</accession>
<dbReference type="Pfam" id="PF22562">
    <property type="entry name" value="UBA_7"/>
    <property type="match status" value="1"/>
</dbReference>
<dbReference type="PROSITE" id="PS50030">
    <property type="entry name" value="UBA"/>
    <property type="match status" value="1"/>
</dbReference>
<evidence type="ECO:0000256" key="1">
    <source>
        <dbReference type="SAM" id="MobiDB-lite"/>
    </source>
</evidence>
<dbReference type="SMART" id="SM00165">
    <property type="entry name" value="UBA"/>
    <property type="match status" value="2"/>
</dbReference>
<sequence length="652" mass="70346">MSPASRSKCKDKSSTRVAKEQQKASSKPCGPASSGSGIPASAYNPVSGTFHTIETAAIASSPPPNNNGRFRNIDETDEYSGSSLGTGAEYDSVSNNDSCSGESEDHKEKTASTNVRQEAIPGSDNDKRDKIRQKNERKHQRQRERRAQELHERCSGYLMSRKLEALAQQLVAMGFSSERATMALMLNEGRVEESVAWLLEGGEEATQHKDSNLESGGGNLKIEIAEELARIADMETRYKCSRQEVERAVVACEGDLEKAAETLRVQNQEPPAAPPKPEETGDPPAVNGGKLAVSVTHTPMRLQTKPTASVTIQQRRDERDFNYTKASAAAMAVASLESGNRTLPSLRKTQQKSEWARPQLETLAAEKRWPSAVSIPSVSYSLASPLPVAPPPAAKLEARNVVLGNEVRNLQPGTVREPVIMMQRPQSINSKQNPATSISASPSGTAGGTYPNIVAGIENIKSNTGYPHIPTPTNNLSQQQYYHQPHYQRQPQFVSSPVDSPASVWGGPWSTTGTSASLAAPPPLGLFSGWASTGSSGSSSPVDWNTGGSIPECDYTNIDWTLESNTSARRSGLWMGLKNSQTTYDLWSPSTSRGAERAMRSATTSIEALQDGGGGVSDTTSVGSHEWTSPFAGKDLFSVPRQFATSDFERYK</sequence>
<feature type="compositionally biased region" description="Polar residues" evidence="1">
    <location>
        <begin position="92"/>
        <end position="101"/>
    </location>
</feature>
<dbReference type="EMBL" id="JABCRI010000007">
    <property type="protein sequence ID" value="KAF8403576.1"/>
    <property type="molecule type" value="Genomic_DNA"/>
</dbReference>
<feature type="compositionally biased region" description="Basic and acidic residues" evidence="1">
    <location>
        <begin position="8"/>
        <end position="22"/>
    </location>
</feature>
<dbReference type="Proteomes" id="UP000655225">
    <property type="component" value="Unassembled WGS sequence"/>
</dbReference>
<name>A0A835DHI4_TETSI</name>
<evidence type="ECO:0000313" key="4">
    <source>
        <dbReference type="Proteomes" id="UP000655225"/>
    </source>
</evidence>
<feature type="domain" description="UBA" evidence="2">
    <location>
        <begin position="149"/>
        <end position="201"/>
    </location>
</feature>
<dbReference type="OrthoDB" id="515654at2759"/>
<feature type="region of interest" description="Disordered" evidence="1">
    <location>
        <begin position="607"/>
        <end position="632"/>
    </location>
</feature>
<gene>
    <name evidence="3" type="ORF">HHK36_011680</name>
</gene>
<feature type="compositionally biased region" description="Low complexity" evidence="1">
    <location>
        <begin position="28"/>
        <end position="42"/>
    </location>
</feature>
<dbReference type="Gene3D" id="1.10.8.10">
    <property type="entry name" value="DNA helicase RuvA subunit, C-terminal domain"/>
    <property type="match status" value="1"/>
</dbReference>
<keyword evidence="4" id="KW-1185">Reference proteome</keyword>
<dbReference type="PANTHER" id="PTHR35294:SF1">
    <property type="entry name" value="OS05G0409000 PROTEIN"/>
    <property type="match status" value="1"/>
</dbReference>
<evidence type="ECO:0000313" key="3">
    <source>
        <dbReference type="EMBL" id="KAF8403576.1"/>
    </source>
</evidence>
<protein>
    <recommendedName>
        <fullName evidence="2">UBA domain-containing protein</fullName>
    </recommendedName>
</protein>
<feature type="compositionally biased region" description="Basic residues" evidence="1">
    <location>
        <begin position="135"/>
        <end position="144"/>
    </location>
</feature>
<dbReference type="OMA" id="SPRPYDW"/>
<feature type="region of interest" description="Disordered" evidence="1">
    <location>
        <begin position="263"/>
        <end position="287"/>
    </location>
</feature>
<dbReference type="InterPro" id="IPR009060">
    <property type="entry name" value="UBA-like_sf"/>
</dbReference>
<dbReference type="PANTHER" id="PTHR35294">
    <property type="entry name" value="UBIQUITIN-ASSOCIATED/TRANSLATION ELONGATION FACTOR EF1B PROTEIN"/>
    <property type="match status" value="1"/>
</dbReference>
<proteinExistence type="predicted"/>
<feature type="region of interest" description="Disordered" evidence="1">
    <location>
        <begin position="1"/>
        <end position="150"/>
    </location>
</feature>
<dbReference type="SUPFAM" id="SSF46934">
    <property type="entry name" value="UBA-like"/>
    <property type="match status" value="1"/>
</dbReference>
<evidence type="ECO:0000259" key="2">
    <source>
        <dbReference type="PROSITE" id="PS50030"/>
    </source>
</evidence>
<dbReference type="AlphaFoldDB" id="A0A835DHI4"/>
<comment type="caution">
    <text evidence="3">The sequence shown here is derived from an EMBL/GenBank/DDBJ whole genome shotgun (WGS) entry which is preliminary data.</text>
</comment>